<keyword evidence="3 4" id="KW-0012">Acyltransferase</keyword>
<feature type="active site" description="Proton acceptor; via carboxylate" evidence="4">
    <location>
        <position position="405"/>
    </location>
</feature>
<dbReference type="RefSeq" id="WP_116611998.1">
    <property type="nucleotide sequence ID" value="NZ_QEOB01000010.1"/>
</dbReference>
<dbReference type="PANTHER" id="PTHR37817">
    <property type="entry name" value="N-ACETYLTRANSFERASE EIS"/>
    <property type="match status" value="1"/>
</dbReference>
<dbReference type="InterPro" id="IPR041380">
    <property type="entry name" value="Acetyltransf_17"/>
</dbReference>
<dbReference type="InterPro" id="IPR022902">
    <property type="entry name" value="NAcTrfase_Eis"/>
</dbReference>
<reference evidence="6 7" key="1">
    <citation type="submission" date="2018-05" db="EMBL/GenBank/DDBJ databases">
        <title>Genomic Encyclopedia of Type Strains, Phase IV (KMG-V): Genome sequencing to study the core and pangenomes of soil and plant-associated prokaryotes.</title>
        <authorList>
            <person name="Whitman W."/>
        </authorList>
    </citation>
    <scope>NUCLEOTIDE SEQUENCE [LARGE SCALE GENOMIC DNA]</scope>
    <source>
        <strain evidence="6 7">SCZa-39</strain>
    </source>
</reference>
<protein>
    <submittedName>
        <fullName evidence="6">Acetyltransferase</fullName>
    </submittedName>
</protein>
<dbReference type="InterPro" id="IPR036527">
    <property type="entry name" value="SCP2_sterol-bd_dom_sf"/>
</dbReference>
<dbReference type="InterPro" id="IPR025559">
    <property type="entry name" value="Eis_dom"/>
</dbReference>
<evidence type="ECO:0000259" key="5">
    <source>
        <dbReference type="PROSITE" id="PS51186"/>
    </source>
</evidence>
<dbReference type="Pfam" id="PF13530">
    <property type="entry name" value="SCP2_2"/>
    <property type="match status" value="1"/>
</dbReference>
<dbReference type="Pfam" id="PF13527">
    <property type="entry name" value="Acetyltransf_9"/>
    <property type="match status" value="1"/>
</dbReference>
<evidence type="ECO:0000313" key="7">
    <source>
        <dbReference type="Proteomes" id="UP000245712"/>
    </source>
</evidence>
<evidence type="ECO:0000313" key="6">
    <source>
        <dbReference type="EMBL" id="PVX81695.1"/>
    </source>
</evidence>
<dbReference type="HAMAP" id="MF_01812">
    <property type="entry name" value="Eis"/>
    <property type="match status" value="1"/>
</dbReference>
<dbReference type="EMBL" id="QEOB01000010">
    <property type="protein sequence ID" value="PVX81695.1"/>
    <property type="molecule type" value="Genomic_DNA"/>
</dbReference>
<name>A0ABX5KN34_9BURK</name>
<feature type="binding site" evidence="4">
    <location>
        <begin position="84"/>
        <end position="86"/>
    </location>
    <ligand>
        <name>acetyl-CoA</name>
        <dbReference type="ChEBI" id="CHEBI:57288"/>
    </ligand>
</feature>
<organism evidence="6 7">
    <name type="scientific">Paraburkholderia unamae</name>
    <dbReference type="NCBI Taxonomy" id="219649"/>
    <lineage>
        <taxon>Bacteria</taxon>
        <taxon>Pseudomonadati</taxon>
        <taxon>Pseudomonadota</taxon>
        <taxon>Betaproteobacteria</taxon>
        <taxon>Burkholderiales</taxon>
        <taxon>Burkholderiaceae</taxon>
        <taxon>Paraburkholderia</taxon>
    </lineage>
</organism>
<evidence type="ECO:0000256" key="1">
    <source>
        <dbReference type="ARBA" id="ARBA00009213"/>
    </source>
</evidence>
<dbReference type="PANTHER" id="PTHR37817:SF1">
    <property type="entry name" value="N-ACETYLTRANSFERASE EIS"/>
    <property type="match status" value="1"/>
</dbReference>
<comment type="subunit">
    <text evidence="4">Homohexamer; trimer of dimers.</text>
</comment>
<feature type="domain" description="N-acetyltransferase" evidence="5">
    <location>
        <begin position="3"/>
        <end position="153"/>
    </location>
</feature>
<evidence type="ECO:0000256" key="4">
    <source>
        <dbReference type="HAMAP-Rule" id="MF_01812"/>
    </source>
</evidence>
<dbReference type="Gene3D" id="3.30.1050.10">
    <property type="entry name" value="SCP2 sterol-binding domain"/>
    <property type="match status" value="1"/>
</dbReference>
<dbReference type="InterPro" id="IPR051554">
    <property type="entry name" value="Acetyltransferase_Eis"/>
</dbReference>
<dbReference type="SUPFAM" id="SSF55718">
    <property type="entry name" value="SCP-like"/>
    <property type="match status" value="1"/>
</dbReference>
<comment type="caution">
    <text evidence="4">Lacks conserved residue(s) required for the propagation of feature annotation.</text>
</comment>
<sequence>MSIEVRVLRDTADLLAALTLFRSAMIGLPALTEDDAVRLVGMSEPGRSYGAFDGGTLVGTTESYSGTLTVPGGARVAHAAVTHVGVAPGCTRRGVATALLERQLRDAHAAGDVVATLRASSATLYGRFGYAVASSTATVEIDTRHARLAVEWRPEAVRLIDPAQEWDTMRHVYERHPPLRAGTISRPPYWWANVALRERGAPTPHYLATHEGPDGPDGYVRYHAAASDGWFSDRQRTIVVSDFVARTPGASADLLGHLLSRDIAHRIVIASCAIDEPFGWLLDNYRDARVSAVADETWLRILDVRAALAARRYGHYGGEAVIEIADPLIAGNSARFHLSERGVQATSRSPDVVLGIDALSAVYLGGVRWWQLARAGRLDVHHAPALDGLDALFACDAAPFSGTRF</sequence>
<accession>A0ABX5KN34</accession>
<dbReference type="Proteomes" id="UP000245712">
    <property type="component" value="Unassembled WGS sequence"/>
</dbReference>
<dbReference type="Pfam" id="PF17668">
    <property type="entry name" value="Acetyltransf_17"/>
    <property type="match status" value="1"/>
</dbReference>
<dbReference type="Gene3D" id="3.40.630.30">
    <property type="match status" value="2"/>
</dbReference>
<dbReference type="InterPro" id="IPR000182">
    <property type="entry name" value="GNAT_dom"/>
</dbReference>
<proteinExistence type="inferred from homology"/>
<comment type="similarity">
    <text evidence="1 4">Belongs to the acetyltransferase Eis family.</text>
</comment>
<dbReference type="SUPFAM" id="SSF55729">
    <property type="entry name" value="Acyl-CoA N-acyltransferases (Nat)"/>
    <property type="match status" value="1"/>
</dbReference>
<evidence type="ECO:0000256" key="3">
    <source>
        <dbReference type="ARBA" id="ARBA00023315"/>
    </source>
</evidence>
<keyword evidence="2 4" id="KW-0808">Transferase</keyword>
<dbReference type="CDD" id="cd04301">
    <property type="entry name" value="NAT_SF"/>
    <property type="match status" value="1"/>
</dbReference>
<dbReference type="PROSITE" id="PS51186">
    <property type="entry name" value="GNAT"/>
    <property type="match status" value="1"/>
</dbReference>
<evidence type="ECO:0000256" key="2">
    <source>
        <dbReference type="ARBA" id="ARBA00022679"/>
    </source>
</evidence>
<feature type="active site" description="Proton donor" evidence="4">
    <location>
        <position position="125"/>
    </location>
</feature>
<dbReference type="NCBIfam" id="NF002367">
    <property type="entry name" value="PRK01346.1-4"/>
    <property type="match status" value="1"/>
</dbReference>
<dbReference type="InterPro" id="IPR016181">
    <property type="entry name" value="Acyl_CoA_acyltransferase"/>
</dbReference>
<keyword evidence="7" id="KW-1185">Reference proteome</keyword>
<gene>
    <name evidence="6" type="ORF">C7402_11099</name>
</gene>
<feature type="binding site" evidence="4">
    <location>
        <begin position="92"/>
        <end position="97"/>
    </location>
    <ligand>
        <name>acetyl-CoA</name>
        <dbReference type="ChEBI" id="CHEBI:57288"/>
    </ligand>
</feature>
<comment type="caution">
    <text evidence="6">The sequence shown here is derived from an EMBL/GenBank/DDBJ whole genome shotgun (WGS) entry which is preliminary data.</text>
</comment>